<protein>
    <submittedName>
        <fullName evidence="2">Uncharacterized protein</fullName>
    </submittedName>
</protein>
<accession>A0A0D2JLE0</accession>
<evidence type="ECO:0000256" key="1">
    <source>
        <dbReference type="SAM" id="MobiDB-lite"/>
    </source>
</evidence>
<proteinExistence type="predicted"/>
<dbReference type="AlphaFoldDB" id="A0A0D2JLE0"/>
<evidence type="ECO:0000313" key="2">
    <source>
        <dbReference type="EMBL" id="KIZ00048.1"/>
    </source>
</evidence>
<dbReference type="EMBL" id="KK101667">
    <property type="protein sequence ID" value="KIZ00048.1"/>
    <property type="molecule type" value="Genomic_DNA"/>
</dbReference>
<dbReference type="Proteomes" id="UP000054498">
    <property type="component" value="Unassembled WGS sequence"/>
</dbReference>
<keyword evidence="3" id="KW-1185">Reference proteome</keyword>
<name>A0A0D2JLE0_9CHLO</name>
<evidence type="ECO:0000313" key="3">
    <source>
        <dbReference type="Proteomes" id="UP000054498"/>
    </source>
</evidence>
<dbReference type="KEGG" id="mng:MNEG_7914"/>
<sequence>MRASFQQALDLVAAAWVPFDAPAASDAAAATRLANHRRVLLHLALFVANNGDDSAAAALARGPLIKRLATALTSPRATNGEAEACARLFCTLAHHPDAVMHACGGPRLVAALLAAASRDQPAPAANSGSELTGLALEALARLSYHERARHDCEVAGEITLSKMPDAAAKLVLIIQKAMAGANAAGEPRSAANVPHEASAAASLLGIAGSQKDGPTTLGAGAAGARFCARARAAGGLRALLAALDASGDARDQRSISSCSLMLASAGLVLGTIGLDNHSSSNAPAEVERAQLKQLAWEQLAYGLSHHDPATSSKAGDMMEGVLMSSPTTFAGFEMHPGGLDALAAAVAAPHAQGDAVKAASHVLACIASWVGLASGRSEQLHRQVYMGMPPRDLAVCALRFIKVNTGNGDLARLAERPLKTVAAAARGARVGGGDDVLMGDSNASAGAASPGGGGGAKKRGRGGDGH</sequence>
<dbReference type="RefSeq" id="XP_013899067.1">
    <property type="nucleotide sequence ID" value="XM_014043613.1"/>
</dbReference>
<organism evidence="2 3">
    <name type="scientific">Monoraphidium neglectum</name>
    <dbReference type="NCBI Taxonomy" id="145388"/>
    <lineage>
        <taxon>Eukaryota</taxon>
        <taxon>Viridiplantae</taxon>
        <taxon>Chlorophyta</taxon>
        <taxon>core chlorophytes</taxon>
        <taxon>Chlorophyceae</taxon>
        <taxon>CS clade</taxon>
        <taxon>Sphaeropleales</taxon>
        <taxon>Selenastraceae</taxon>
        <taxon>Monoraphidium</taxon>
    </lineage>
</organism>
<feature type="region of interest" description="Disordered" evidence="1">
    <location>
        <begin position="441"/>
        <end position="466"/>
    </location>
</feature>
<gene>
    <name evidence="2" type="ORF">MNEG_7914</name>
</gene>
<dbReference type="GeneID" id="25740790"/>
<reference evidence="2 3" key="1">
    <citation type="journal article" date="2013" name="BMC Genomics">
        <title>Reconstruction of the lipid metabolism for the microalga Monoraphidium neglectum from its genome sequence reveals characteristics suitable for biofuel production.</title>
        <authorList>
            <person name="Bogen C."/>
            <person name="Al-Dilaimi A."/>
            <person name="Albersmeier A."/>
            <person name="Wichmann J."/>
            <person name="Grundmann M."/>
            <person name="Rupp O."/>
            <person name="Lauersen K.J."/>
            <person name="Blifernez-Klassen O."/>
            <person name="Kalinowski J."/>
            <person name="Goesmann A."/>
            <person name="Mussgnug J.H."/>
            <person name="Kruse O."/>
        </authorList>
    </citation>
    <scope>NUCLEOTIDE SEQUENCE [LARGE SCALE GENOMIC DNA]</scope>
    <source>
        <strain evidence="2 3">SAG 48.87</strain>
    </source>
</reference>